<sequence length="160" mass="17578">MSAPGSAGKTVLVFDTSAVLAWLLQEVNRWKRIDNVLKHPDVEAVLPAAAVAEVLYGAPMRGNTATRDELLVSMAAHLRVEPVTAEDGAWAGDRILESHRNPVVWPPEKKRKNSTLALGDGLVLAVAHRLRAPAVTFDAAWAKFRTMEFRLFNPYDVPNT</sequence>
<evidence type="ECO:0000259" key="5">
    <source>
        <dbReference type="Pfam" id="PF01850"/>
    </source>
</evidence>
<evidence type="ECO:0000256" key="3">
    <source>
        <dbReference type="ARBA" id="ARBA00022801"/>
    </source>
</evidence>
<name>A0A8J3F7Y3_9ACTN</name>
<evidence type="ECO:0000256" key="4">
    <source>
        <dbReference type="ARBA" id="ARBA00022842"/>
    </source>
</evidence>
<keyword evidence="1" id="KW-0540">Nuclease</keyword>
<dbReference type="AlphaFoldDB" id="A0A8J3F7Y3"/>
<dbReference type="GO" id="GO:0016787">
    <property type="term" value="F:hydrolase activity"/>
    <property type="evidence" value="ECO:0007669"/>
    <property type="project" value="UniProtKB-KW"/>
</dbReference>
<protein>
    <recommendedName>
        <fullName evidence="5">PIN domain-containing protein</fullName>
    </recommendedName>
</protein>
<feature type="domain" description="PIN" evidence="5">
    <location>
        <begin position="13"/>
        <end position="143"/>
    </location>
</feature>
<evidence type="ECO:0000313" key="6">
    <source>
        <dbReference type="EMBL" id="GGJ91572.1"/>
    </source>
</evidence>
<evidence type="ECO:0000256" key="2">
    <source>
        <dbReference type="ARBA" id="ARBA00022723"/>
    </source>
</evidence>
<comment type="caution">
    <text evidence="6">The sequence shown here is derived from an EMBL/GenBank/DDBJ whole genome shotgun (WGS) entry which is preliminary data.</text>
</comment>
<dbReference type="InterPro" id="IPR002716">
    <property type="entry name" value="PIN_dom"/>
</dbReference>
<gene>
    <name evidence="6" type="ORF">GCM10010123_21730</name>
</gene>
<keyword evidence="2" id="KW-0479">Metal-binding</keyword>
<dbReference type="Pfam" id="PF01850">
    <property type="entry name" value="PIN"/>
    <property type="match status" value="1"/>
</dbReference>
<dbReference type="EMBL" id="BMQB01000004">
    <property type="protein sequence ID" value="GGJ91572.1"/>
    <property type="molecule type" value="Genomic_DNA"/>
</dbReference>
<dbReference type="RefSeq" id="WP_189169971.1">
    <property type="nucleotide sequence ID" value="NZ_BMQB01000004.1"/>
</dbReference>
<keyword evidence="3" id="KW-0378">Hydrolase</keyword>
<organism evidence="6 7">
    <name type="scientific">Pilimelia anulata</name>
    <dbReference type="NCBI Taxonomy" id="53371"/>
    <lineage>
        <taxon>Bacteria</taxon>
        <taxon>Bacillati</taxon>
        <taxon>Actinomycetota</taxon>
        <taxon>Actinomycetes</taxon>
        <taxon>Micromonosporales</taxon>
        <taxon>Micromonosporaceae</taxon>
        <taxon>Pilimelia</taxon>
    </lineage>
</organism>
<evidence type="ECO:0000313" key="7">
    <source>
        <dbReference type="Proteomes" id="UP000649739"/>
    </source>
</evidence>
<reference evidence="6" key="1">
    <citation type="journal article" date="2014" name="Int. J. Syst. Evol. Microbiol.">
        <title>Complete genome sequence of Corynebacterium casei LMG S-19264T (=DSM 44701T), isolated from a smear-ripened cheese.</title>
        <authorList>
            <consortium name="US DOE Joint Genome Institute (JGI-PGF)"/>
            <person name="Walter F."/>
            <person name="Albersmeier A."/>
            <person name="Kalinowski J."/>
            <person name="Ruckert C."/>
        </authorList>
    </citation>
    <scope>NUCLEOTIDE SEQUENCE</scope>
    <source>
        <strain evidence="6">JCM 3090</strain>
    </source>
</reference>
<dbReference type="Gene3D" id="3.40.50.1010">
    <property type="entry name" value="5'-nuclease"/>
    <property type="match status" value="1"/>
</dbReference>
<dbReference type="InterPro" id="IPR029060">
    <property type="entry name" value="PIN-like_dom_sf"/>
</dbReference>
<dbReference type="SUPFAM" id="SSF88723">
    <property type="entry name" value="PIN domain-like"/>
    <property type="match status" value="1"/>
</dbReference>
<dbReference type="Proteomes" id="UP000649739">
    <property type="component" value="Unassembled WGS sequence"/>
</dbReference>
<keyword evidence="4" id="KW-0460">Magnesium</keyword>
<accession>A0A8J3F7Y3</accession>
<evidence type="ECO:0000256" key="1">
    <source>
        <dbReference type="ARBA" id="ARBA00022722"/>
    </source>
</evidence>
<keyword evidence="7" id="KW-1185">Reference proteome</keyword>
<reference evidence="6" key="2">
    <citation type="submission" date="2020-09" db="EMBL/GenBank/DDBJ databases">
        <authorList>
            <person name="Sun Q."/>
            <person name="Ohkuma M."/>
        </authorList>
    </citation>
    <scope>NUCLEOTIDE SEQUENCE</scope>
    <source>
        <strain evidence="6">JCM 3090</strain>
    </source>
</reference>
<dbReference type="GO" id="GO:0046872">
    <property type="term" value="F:metal ion binding"/>
    <property type="evidence" value="ECO:0007669"/>
    <property type="project" value="UniProtKB-KW"/>
</dbReference>
<dbReference type="GO" id="GO:0004518">
    <property type="term" value="F:nuclease activity"/>
    <property type="evidence" value="ECO:0007669"/>
    <property type="project" value="UniProtKB-KW"/>
</dbReference>
<proteinExistence type="predicted"/>